<dbReference type="Pfam" id="PF00015">
    <property type="entry name" value="MCPsignal"/>
    <property type="match status" value="1"/>
</dbReference>
<dbReference type="GO" id="GO:0007165">
    <property type="term" value="P:signal transduction"/>
    <property type="evidence" value="ECO:0007669"/>
    <property type="project" value="InterPro"/>
</dbReference>
<dbReference type="eggNOG" id="COG0840">
    <property type="taxonomic scope" value="Bacteria"/>
</dbReference>
<dbReference type="AlphaFoldDB" id="V2QGU4"/>
<reference evidence="1" key="2">
    <citation type="submission" date="2022-05" db="EMBL/GenBank/DDBJ databases">
        <authorList>
            <person name="Proctor A.L."/>
            <person name="Phillips G.J."/>
            <person name="Wannemuehler M.J."/>
        </authorList>
    </citation>
    <scope>NUCLEOTIDE SEQUENCE</scope>
    <source>
        <strain evidence="1">ASF457</strain>
    </source>
</reference>
<reference evidence="1" key="3">
    <citation type="submission" date="2022-06" db="EMBL/GenBank/DDBJ databases">
        <title>Resources to Facilitate Use of the Altered Schaedler Flora (ASF) Mouse Model to Study Microbiome Function.</title>
        <authorList>
            <person name="Proctor A."/>
            <person name="Parvinroo S."/>
            <person name="Richie T."/>
            <person name="Jia X."/>
            <person name="Lee S.T.M."/>
            <person name="Karp P.D."/>
            <person name="Paley S."/>
            <person name="Kostic A.D."/>
            <person name="Pierre J.F."/>
            <person name="Wannemuehler M.J."/>
            <person name="Phillips G.J."/>
        </authorList>
    </citation>
    <scope>NUCLEOTIDE SEQUENCE</scope>
    <source>
        <strain evidence="1">ASF457</strain>
    </source>
</reference>
<dbReference type="PROSITE" id="PS50111">
    <property type="entry name" value="CHEMOTAXIS_TRANSDUC_2"/>
    <property type="match status" value="1"/>
</dbReference>
<dbReference type="InterPro" id="IPR004089">
    <property type="entry name" value="MCPsignal_dom"/>
</dbReference>
<dbReference type="Pfam" id="PF13682">
    <property type="entry name" value="CZB"/>
    <property type="match status" value="1"/>
</dbReference>
<dbReference type="OrthoDB" id="9816519at2"/>
<dbReference type="Gene3D" id="1.20.120.30">
    <property type="entry name" value="Aspartate receptor, ligand-binding domain"/>
    <property type="match status" value="1"/>
</dbReference>
<name>V2QGU4_9BACT</name>
<organism evidence="1 2">
    <name type="scientific">Mucispirillum schaedleri ASF457</name>
    <dbReference type="NCBI Taxonomy" id="1379858"/>
    <lineage>
        <taxon>Bacteria</taxon>
        <taxon>Pseudomonadati</taxon>
        <taxon>Deferribacterota</taxon>
        <taxon>Deferribacteres</taxon>
        <taxon>Deferribacterales</taxon>
        <taxon>Mucispirillaceae</taxon>
        <taxon>Mucispirillum</taxon>
    </lineage>
</organism>
<dbReference type="EMBL" id="CP097562">
    <property type="protein sequence ID" value="USF24141.1"/>
    <property type="molecule type" value="Genomic_DNA"/>
</dbReference>
<dbReference type="RefSeq" id="WP_023275510.1">
    <property type="nucleotide sequence ID" value="NZ_CP097562.1"/>
</dbReference>
<dbReference type="InterPro" id="IPR025991">
    <property type="entry name" value="Chemoreceptor_zinc-bind_dom"/>
</dbReference>
<evidence type="ECO:0000313" key="2">
    <source>
        <dbReference type="Proteomes" id="UP000017429"/>
    </source>
</evidence>
<dbReference type="GO" id="GO:0016020">
    <property type="term" value="C:membrane"/>
    <property type="evidence" value="ECO:0007669"/>
    <property type="project" value="InterPro"/>
</dbReference>
<dbReference type="PANTHER" id="PTHR32089:SF112">
    <property type="entry name" value="LYSOZYME-LIKE PROTEIN-RELATED"/>
    <property type="match status" value="1"/>
</dbReference>
<evidence type="ECO:0000313" key="1">
    <source>
        <dbReference type="EMBL" id="USF24141.1"/>
    </source>
</evidence>
<dbReference type="KEGG" id="msch:N508_001220"/>
<protein>
    <submittedName>
        <fullName evidence="1">Uncharacterized protein</fullName>
    </submittedName>
</protein>
<proteinExistence type="predicted"/>
<keyword evidence="2" id="KW-1185">Reference proteome</keyword>
<sequence length="501" mass="56882">MNKISFKWAFFFILFYLLVIIILSELNILPTWLSLVCYGLFFPAIFFAVRKILNNILNIAKVMATEYDEIVDLRKRLDTNVKCEHCRNIAKSLNHMMINTDKAILEFYKYTVSAEGRSLRVSSSIATVDESITKNAQSAKNIYQSITELVKYISRITQTSSEINSDINKSLDLTKNGSDAMEQAKILMENISNAASSLEEKISELNTGAEKIGVIVSVIDDISEQTALLSLNAAIEAARAGEAGRGFAVVADEVRKLADKTTKSTNEIKDMVSDIQSHIGDVSNQTSSIFQQIMMQKEQTEVVYKNFNEILNFSERVSVTSDEITKTIALHSGVNEQIANDSQNIIDVSESTDKLMQELVANYNRMIETISELSVKFSTIKYSNYAVHFLRAKSAHIKFMHNVYTHYTSNKSTTLATHKTCAFGQFYYSLGQEIFQHDKLFKDIEPLHIKVHELGNKVMEEIQAENRIKANEYLQELQNTVDEMIAMLDQLIKQYFEGEWK</sequence>
<dbReference type="Gene3D" id="1.10.287.950">
    <property type="entry name" value="Methyl-accepting chemotaxis protein"/>
    <property type="match status" value="1"/>
</dbReference>
<reference evidence="1" key="1">
    <citation type="journal article" date="2014" name="Genome Announc.">
        <title>Draft genome sequences of the altered schaedler flora, a defined bacterial community from gnotobiotic mice.</title>
        <authorList>
            <person name="Wannemuehler M.J."/>
            <person name="Overstreet A.M."/>
            <person name="Ward D.V."/>
            <person name="Phillips G.J."/>
        </authorList>
    </citation>
    <scope>NUCLEOTIDE SEQUENCE</scope>
    <source>
        <strain evidence="1">ASF457</strain>
    </source>
</reference>
<dbReference type="SUPFAM" id="SSF58104">
    <property type="entry name" value="Methyl-accepting chemotaxis protein (MCP) signaling domain"/>
    <property type="match status" value="1"/>
</dbReference>
<dbReference type="PANTHER" id="PTHR32089">
    <property type="entry name" value="METHYL-ACCEPTING CHEMOTAXIS PROTEIN MCPB"/>
    <property type="match status" value="1"/>
</dbReference>
<dbReference type="SMART" id="SM00283">
    <property type="entry name" value="MA"/>
    <property type="match status" value="1"/>
</dbReference>
<dbReference type="CDD" id="cd11386">
    <property type="entry name" value="MCP_signal"/>
    <property type="match status" value="1"/>
</dbReference>
<dbReference type="Proteomes" id="UP000017429">
    <property type="component" value="Chromosome"/>
</dbReference>
<gene>
    <name evidence="1" type="ORF">N508_001220</name>
</gene>
<accession>V2QGU4</accession>